<dbReference type="AlphaFoldDB" id="A0A7S4HTM0"/>
<proteinExistence type="predicted"/>
<organism evidence="2">
    <name type="scientific">Prymnesium polylepis</name>
    <dbReference type="NCBI Taxonomy" id="72548"/>
    <lineage>
        <taxon>Eukaryota</taxon>
        <taxon>Haptista</taxon>
        <taxon>Haptophyta</taxon>
        <taxon>Prymnesiophyceae</taxon>
        <taxon>Prymnesiales</taxon>
        <taxon>Prymnesiaceae</taxon>
        <taxon>Prymnesium</taxon>
    </lineage>
</organism>
<reference evidence="2" key="1">
    <citation type="submission" date="2021-01" db="EMBL/GenBank/DDBJ databases">
        <authorList>
            <person name="Corre E."/>
            <person name="Pelletier E."/>
            <person name="Niang G."/>
            <person name="Scheremetjew M."/>
            <person name="Finn R."/>
            <person name="Kale V."/>
            <person name="Holt S."/>
            <person name="Cochrane G."/>
            <person name="Meng A."/>
            <person name="Brown T."/>
            <person name="Cohen L."/>
        </authorList>
    </citation>
    <scope>NUCLEOTIDE SEQUENCE</scope>
    <source>
        <strain evidence="2">UIO037</strain>
    </source>
</reference>
<feature type="compositionally biased region" description="Basic residues" evidence="1">
    <location>
        <begin position="98"/>
        <end position="109"/>
    </location>
</feature>
<evidence type="ECO:0000313" key="2">
    <source>
        <dbReference type="EMBL" id="CAE2209089.1"/>
    </source>
</evidence>
<dbReference type="EMBL" id="HBKO01013638">
    <property type="protein sequence ID" value="CAE2209089.1"/>
    <property type="molecule type" value="Transcribed_RNA"/>
</dbReference>
<sequence>MEETPADLKKWPTNIFSQIAIALKGGELRETGLSNLAARLAVRVPLEPAAVESELTALTGQTGSFAFKRGLSGLRLGSRKASIQLVSRQTQTGSQRRTGSRKSSTRSRKYSAAVMRNSEDCHTYGEGAVGAVRVGDEENLSAEGAIPQADDVASL</sequence>
<accession>A0A7S4HTM0</accession>
<evidence type="ECO:0000256" key="1">
    <source>
        <dbReference type="SAM" id="MobiDB-lite"/>
    </source>
</evidence>
<name>A0A7S4HTM0_9EUKA</name>
<protein>
    <submittedName>
        <fullName evidence="2">Uncharacterized protein</fullName>
    </submittedName>
</protein>
<gene>
    <name evidence="2" type="ORF">CPOL0286_LOCUS6138</name>
</gene>
<feature type="region of interest" description="Disordered" evidence="1">
    <location>
        <begin position="84"/>
        <end position="110"/>
    </location>
</feature>